<gene>
    <name evidence="1" type="ORF">HPC62_16175</name>
</gene>
<organism evidence="1 2">
    <name type="scientific">Thermoleptolyngbya sichuanensis A183</name>
    <dbReference type="NCBI Taxonomy" id="2737172"/>
    <lineage>
        <taxon>Bacteria</taxon>
        <taxon>Bacillati</taxon>
        <taxon>Cyanobacteriota</taxon>
        <taxon>Cyanophyceae</taxon>
        <taxon>Oculatellales</taxon>
        <taxon>Oculatellaceae</taxon>
        <taxon>Thermoleptolyngbya</taxon>
        <taxon>Thermoleptolyngbya sichuanensis</taxon>
    </lineage>
</organism>
<dbReference type="RefSeq" id="WP_172357346.1">
    <property type="nucleotide sequence ID" value="NZ_CP053661.1"/>
</dbReference>
<evidence type="ECO:0000313" key="2">
    <source>
        <dbReference type="Proteomes" id="UP000505210"/>
    </source>
</evidence>
<sequence>MSAIAHYPERISLIRNFLNRHAGALEDGDARVVVHQWEAVETALRDRPWCSITLESQVARFAPLMLNDMVVGQGWVPPCAVFRFLGVNGEAIATLRIWIDRPRVLVEPGLEGKSYVEAIANAFTRSFI</sequence>
<dbReference type="Proteomes" id="UP000505210">
    <property type="component" value="Chromosome"/>
</dbReference>
<reference evidence="1 2" key="1">
    <citation type="submission" date="2020-05" db="EMBL/GenBank/DDBJ databases">
        <title>Complete genome sequence of of a novel Thermoleptolyngbya strain isolated from hot springs of Ganzi, Sichuan China.</title>
        <authorList>
            <person name="Tang J."/>
            <person name="Daroch M."/>
            <person name="Li L."/>
            <person name="Waleron K."/>
            <person name="Waleron M."/>
            <person name="Waleron M."/>
        </authorList>
    </citation>
    <scope>NUCLEOTIDE SEQUENCE [LARGE SCALE GENOMIC DNA]</scope>
    <source>
        <strain evidence="1 2">PKUAC-SCTA183</strain>
    </source>
</reference>
<keyword evidence="2" id="KW-1185">Reference proteome</keyword>
<dbReference type="AlphaFoldDB" id="A0A6M8BH69"/>
<accession>A0A6M8BH69</accession>
<evidence type="ECO:0000313" key="1">
    <source>
        <dbReference type="EMBL" id="QKD83530.1"/>
    </source>
</evidence>
<proteinExistence type="predicted"/>
<dbReference type="KEGG" id="theu:HPC62_16175"/>
<protein>
    <submittedName>
        <fullName evidence="1">Uncharacterized protein</fullName>
    </submittedName>
</protein>
<name>A0A6M8BH69_9CYAN</name>
<dbReference type="EMBL" id="CP053661">
    <property type="protein sequence ID" value="QKD83530.1"/>
    <property type="molecule type" value="Genomic_DNA"/>
</dbReference>